<accession>A0AA39JKW0</accession>
<comment type="caution">
    <text evidence="1">The sequence shown here is derived from an EMBL/GenBank/DDBJ whole genome shotgun (WGS) entry which is preliminary data.</text>
</comment>
<reference evidence="1" key="1">
    <citation type="submission" date="2023-06" db="EMBL/GenBank/DDBJ databases">
        <authorList>
            <consortium name="Lawrence Berkeley National Laboratory"/>
            <person name="Ahrendt S."/>
            <person name="Sahu N."/>
            <person name="Indic B."/>
            <person name="Wong-Bajracharya J."/>
            <person name="Merenyi Z."/>
            <person name="Ke H.-M."/>
            <person name="Monk M."/>
            <person name="Kocsube S."/>
            <person name="Drula E."/>
            <person name="Lipzen A."/>
            <person name="Balint B."/>
            <person name="Henrissat B."/>
            <person name="Andreopoulos B."/>
            <person name="Martin F.M."/>
            <person name="Harder C.B."/>
            <person name="Rigling D."/>
            <person name="Ford K.L."/>
            <person name="Foster G.D."/>
            <person name="Pangilinan J."/>
            <person name="Papanicolaou A."/>
            <person name="Barry K."/>
            <person name="LaButti K."/>
            <person name="Viragh M."/>
            <person name="Koriabine M."/>
            <person name="Yan M."/>
            <person name="Riley R."/>
            <person name="Champramary S."/>
            <person name="Plett K.L."/>
            <person name="Tsai I.J."/>
            <person name="Slot J."/>
            <person name="Sipos G."/>
            <person name="Plett J."/>
            <person name="Nagy L.G."/>
            <person name="Grigoriev I.V."/>
        </authorList>
    </citation>
    <scope>NUCLEOTIDE SEQUENCE</scope>
    <source>
        <strain evidence="1">FPL87.14</strain>
    </source>
</reference>
<sequence length="153" mass="16479">MNPAQPHPDDWELDVGNIVTNDENARTPNRGECISSVAPTTGPSHSPFLRSCSFPISSSPSLHPITDYVPGIVIEYIQGVSMGSLQPGVDIPRPVAEAIADGVMDAFCTIKAEESPVLIDFGWALTREPGMNDQEWEGCRKSGCAFCAQGLYE</sequence>
<organism evidence="1 2">
    <name type="scientific">Armillaria borealis</name>
    <dbReference type="NCBI Taxonomy" id="47425"/>
    <lineage>
        <taxon>Eukaryota</taxon>
        <taxon>Fungi</taxon>
        <taxon>Dikarya</taxon>
        <taxon>Basidiomycota</taxon>
        <taxon>Agaricomycotina</taxon>
        <taxon>Agaricomycetes</taxon>
        <taxon>Agaricomycetidae</taxon>
        <taxon>Agaricales</taxon>
        <taxon>Marasmiineae</taxon>
        <taxon>Physalacriaceae</taxon>
        <taxon>Armillaria</taxon>
    </lineage>
</organism>
<dbReference type="Proteomes" id="UP001175226">
    <property type="component" value="Unassembled WGS sequence"/>
</dbReference>
<dbReference type="AlphaFoldDB" id="A0AA39JKW0"/>
<gene>
    <name evidence="1" type="ORF">EV421DRAFT_1903646</name>
</gene>
<evidence type="ECO:0000313" key="1">
    <source>
        <dbReference type="EMBL" id="KAK0443636.1"/>
    </source>
</evidence>
<evidence type="ECO:0008006" key="3">
    <source>
        <dbReference type="Google" id="ProtNLM"/>
    </source>
</evidence>
<evidence type="ECO:0000313" key="2">
    <source>
        <dbReference type="Proteomes" id="UP001175226"/>
    </source>
</evidence>
<protein>
    <recommendedName>
        <fullName evidence="3">Protein kinase domain-containing protein</fullName>
    </recommendedName>
</protein>
<dbReference type="EMBL" id="JAUEPT010000022">
    <property type="protein sequence ID" value="KAK0443636.1"/>
    <property type="molecule type" value="Genomic_DNA"/>
</dbReference>
<name>A0AA39JKW0_9AGAR</name>
<proteinExistence type="predicted"/>
<keyword evidence="2" id="KW-1185">Reference proteome</keyword>